<name>A0AAU8GVU2_9VIRU</name>
<accession>A0AAU8GVU2</accession>
<evidence type="ECO:0000313" key="1">
    <source>
        <dbReference type="EMBL" id="XCH45226.1"/>
    </source>
</evidence>
<sequence>MNKEQYSYLFNKVAEFKDLQEYLDHMVYETKEDFQEKLQEGFIQNLTRGVYNGATDTFTPNTLNAKELVLALQQYLYETDWLSTLYMQHEDTDDLETFEQLTRFDVLDDYLNCYNVFTIGNNIYADIS</sequence>
<organism evidence="1">
    <name type="scientific">Mammaliicoccus phage MSShimriz1</name>
    <dbReference type="NCBI Taxonomy" id="3230127"/>
    <lineage>
        <taxon>Viruses</taxon>
    </lineage>
</organism>
<reference evidence="1" key="1">
    <citation type="submission" date="2024-06" db="EMBL/GenBank/DDBJ databases">
        <authorList>
            <person name="Ashkenazi R."/>
            <person name="Lipszyc R.R."/>
            <person name="Braunstein R."/>
            <person name="Yerushalmy O."/>
            <person name="Alkalay-Oren S."/>
            <person name="Coppenhagn-Glazer S."/>
            <person name="Hazan R."/>
        </authorList>
    </citation>
    <scope>NUCLEOTIDE SEQUENCE</scope>
</reference>
<proteinExistence type="predicted"/>
<protein>
    <submittedName>
        <fullName evidence="1">Uncharacterized protein</fullName>
    </submittedName>
</protein>
<dbReference type="EMBL" id="PP931174">
    <property type="protein sequence ID" value="XCH45226.1"/>
    <property type="molecule type" value="Genomic_DNA"/>
</dbReference>